<feature type="active site" evidence="6">
    <location>
        <position position="240"/>
    </location>
</feature>
<dbReference type="GO" id="GO:0047938">
    <property type="term" value="F:glucose-6-phosphate 1-epimerase activity"/>
    <property type="evidence" value="ECO:0007669"/>
    <property type="project" value="UniProtKB-UniRule"/>
</dbReference>
<comment type="function">
    <text evidence="5">Catalyzes the interconversion between the alpha and beta anomers from at least three hexose 6-phosphate sugars (Glc6P, Gal6P, and Man6P).</text>
</comment>
<dbReference type="Pfam" id="PF01263">
    <property type="entry name" value="Aldose_epim"/>
    <property type="match status" value="1"/>
</dbReference>
<dbReference type="GO" id="GO:0030246">
    <property type="term" value="F:carbohydrate binding"/>
    <property type="evidence" value="ECO:0007669"/>
    <property type="project" value="UniProtKB-UniRule"/>
</dbReference>
<protein>
    <recommendedName>
        <fullName evidence="3 5">Glucose-6-phosphate 1-epimerase</fullName>
        <ecNumber evidence="3 5">5.1.3.15</ecNumber>
    </recommendedName>
</protein>
<evidence type="ECO:0000256" key="2">
    <source>
        <dbReference type="ARBA" id="ARBA00005866"/>
    </source>
</evidence>
<evidence type="ECO:0000256" key="5">
    <source>
        <dbReference type="PIRNR" id="PIRNR016020"/>
    </source>
</evidence>
<feature type="active site" evidence="6">
    <location>
        <position position="134"/>
    </location>
</feature>
<dbReference type="PIRSF" id="PIRSF016020">
    <property type="entry name" value="PHexose_mutarotase"/>
    <property type="match status" value="1"/>
</dbReference>
<dbReference type="InterPro" id="IPR011013">
    <property type="entry name" value="Gal_mutarotase_sf_dom"/>
</dbReference>
<reference evidence="7" key="1">
    <citation type="submission" date="2021-06" db="EMBL/GenBank/DDBJ databases">
        <authorList>
            <person name="Kallberg Y."/>
            <person name="Tangrot J."/>
            <person name="Rosling A."/>
        </authorList>
    </citation>
    <scope>NUCLEOTIDE SEQUENCE</scope>
    <source>
        <strain evidence="7">AZ414A</strain>
    </source>
</reference>
<dbReference type="Proteomes" id="UP000789706">
    <property type="component" value="Unassembled WGS sequence"/>
</dbReference>
<dbReference type="Gene3D" id="2.70.98.10">
    <property type="match status" value="1"/>
</dbReference>
<keyword evidence="8" id="KW-1185">Reference proteome</keyword>
<dbReference type="SUPFAM" id="SSF74650">
    <property type="entry name" value="Galactose mutarotase-like"/>
    <property type="match status" value="1"/>
</dbReference>
<evidence type="ECO:0000256" key="6">
    <source>
        <dbReference type="PIRSR" id="PIRSR016020-1"/>
    </source>
</evidence>
<dbReference type="CDD" id="cd09020">
    <property type="entry name" value="D-hex-6-P-epi_like"/>
    <property type="match status" value="1"/>
</dbReference>
<keyword evidence="4 5" id="KW-0413">Isomerase</keyword>
<dbReference type="PANTHER" id="PTHR11122">
    <property type="entry name" value="APOSPORY-ASSOCIATED PROTEIN C-RELATED"/>
    <property type="match status" value="1"/>
</dbReference>
<dbReference type="EMBL" id="CAJVPK010000713">
    <property type="protein sequence ID" value="CAG8542390.1"/>
    <property type="molecule type" value="Genomic_DNA"/>
</dbReference>
<evidence type="ECO:0000256" key="4">
    <source>
        <dbReference type="ARBA" id="ARBA00023235"/>
    </source>
</evidence>
<dbReference type="GO" id="GO:0005737">
    <property type="term" value="C:cytoplasm"/>
    <property type="evidence" value="ECO:0007669"/>
    <property type="project" value="TreeGrafter"/>
</dbReference>
<dbReference type="GO" id="GO:0005975">
    <property type="term" value="P:carbohydrate metabolic process"/>
    <property type="evidence" value="ECO:0007669"/>
    <property type="project" value="InterPro"/>
</dbReference>
<organism evidence="7 8">
    <name type="scientific">Diversispora eburnea</name>
    <dbReference type="NCBI Taxonomy" id="1213867"/>
    <lineage>
        <taxon>Eukaryota</taxon>
        <taxon>Fungi</taxon>
        <taxon>Fungi incertae sedis</taxon>
        <taxon>Mucoromycota</taxon>
        <taxon>Glomeromycotina</taxon>
        <taxon>Glomeromycetes</taxon>
        <taxon>Diversisporales</taxon>
        <taxon>Diversisporaceae</taxon>
        <taxon>Diversispora</taxon>
    </lineage>
</organism>
<evidence type="ECO:0000313" key="7">
    <source>
        <dbReference type="EMBL" id="CAG8542390.1"/>
    </source>
</evidence>
<accession>A0A9N9AU56</accession>
<evidence type="ECO:0000256" key="3">
    <source>
        <dbReference type="ARBA" id="ARBA00012083"/>
    </source>
</evidence>
<dbReference type="InterPro" id="IPR014718">
    <property type="entry name" value="GH-type_carb-bd"/>
</dbReference>
<dbReference type="InterPro" id="IPR008183">
    <property type="entry name" value="Aldose_1/G6P_1-epimerase"/>
</dbReference>
<dbReference type="PANTHER" id="PTHR11122:SF13">
    <property type="entry name" value="GLUCOSE-6-PHOSPHATE 1-EPIMERASE"/>
    <property type="match status" value="1"/>
</dbReference>
<comment type="catalytic activity">
    <reaction evidence="1">
        <text>alpha-D-glucose 6-phosphate = beta-D-glucose 6-phosphate</text>
        <dbReference type="Rhea" id="RHEA:16249"/>
        <dbReference type="ChEBI" id="CHEBI:58225"/>
        <dbReference type="ChEBI" id="CHEBI:58247"/>
        <dbReference type="EC" id="5.1.3.15"/>
    </reaction>
</comment>
<dbReference type="InterPro" id="IPR025532">
    <property type="entry name" value="G6P_1-epimerase"/>
</dbReference>
<evidence type="ECO:0000313" key="8">
    <source>
        <dbReference type="Proteomes" id="UP000789706"/>
    </source>
</evidence>
<dbReference type="EC" id="5.1.3.15" evidence="3 5"/>
<evidence type="ECO:0000256" key="1">
    <source>
        <dbReference type="ARBA" id="ARBA00001096"/>
    </source>
</evidence>
<name>A0A9N9AU56_9GLOM</name>
<comment type="caution">
    <text evidence="7">The sequence shown here is derived from an EMBL/GenBank/DDBJ whole genome shotgun (WGS) entry which is preliminary data.</text>
</comment>
<sequence>MPVKVLEEKVILEHPSGSSTEVYFYGATVTSWKCKGKERLFLSKNSFLNGTKAIRGGIPLVFPQFGKASDSSFETAILPQHGLADNQVPENLRKEWPKKFRIIYTITLTEDTLNNHLTVKNEDIKSFYFNALLHTYYYVPDISKVSIKGLSNLSYIDKVTKNTQVTDTNDSITIDQEVDRIYADVPSDEIYIDLGHEDFDNFILRKINLKDTVVWNPWIDKAHGMSDFGDDEYKQMVCVEPGTVSEYVNLNVGETWEGGQILKISK</sequence>
<dbReference type="OrthoDB" id="1659429at2759"/>
<dbReference type="AlphaFoldDB" id="A0A9N9AU56"/>
<proteinExistence type="inferred from homology"/>
<comment type="similarity">
    <text evidence="2 5">Belongs to the glucose-6-phosphate 1-epimerase family.</text>
</comment>
<gene>
    <name evidence="7" type="ORF">DEBURN_LOCUS6676</name>
</gene>